<gene>
    <name evidence="1" type="ORF">F2Q68_00008636</name>
</gene>
<comment type="caution">
    <text evidence="1">The sequence shown here is derived from an EMBL/GenBank/DDBJ whole genome shotgun (WGS) entry which is preliminary data.</text>
</comment>
<dbReference type="AlphaFoldDB" id="A0A8S9KT37"/>
<name>A0A8S9KT37_BRACR</name>
<organism evidence="1 2">
    <name type="scientific">Brassica cretica</name>
    <name type="common">Mustard</name>
    <dbReference type="NCBI Taxonomy" id="69181"/>
    <lineage>
        <taxon>Eukaryota</taxon>
        <taxon>Viridiplantae</taxon>
        <taxon>Streptophyta</taxon>
        <taxon>Embryophyta</taxon>
        <taxon>Tracheophyta</taxon>
        <taxon>Spermatophyta</taxon>
        <taxon>Magnoliopsida</taxon>
        <taxon>eudicotyledons</taxon>
        <taxon>Gunneridae</taxon>
        <taxon>Pentapetalae</taxon>
        <taxon>rosids</taxon>
        <taxon>malvids</taxon>
        <taxon>Brassicales</taxon>
        <taxon>Brassicaceae</taxon>
        <taxon>Brassiceae</taxon>
        <taxon>Brassica</taxon>
    </lineage>
</organism>
<sequence length="77" mass="8650">MGRGRPEECINAKSSPNIAFMSIAPSVTSVGTPFMNTMGMIRFMAIHCEEILHAIVTHTSTIRGRRRVTEKKGRYLR</sequence>
<evidence type="ECO:0000313" key="2">
    <source>
        <dbReference type="Proteomes" id="UP000712281"/>
    </source>
</evidence>
<dbReference type="EMBL" id="QGKW02000717">
    <property type="protein sequence ID" value="KAF2598590.1"/>
    <property type="molecule type" value="Genomic_DNA"/>
</dbReference>
<accession>A0A8S9KT37</accession>
<dbReference type="Proteomes" id="UP000712281">
    <property type="component" value="Unassembled WGS sequence"/>
</dbReference>
<evidence type="ECO:0000313" key="1">
    <source>
        <dbReference type="EMBL" id="KAF2598590.1"/>
    </source>
</evidence>
<reference evidence="1" key="1">
    <citation type="submission" date="2019-12" db="EMBL/GenBank/DDBJ databases">
        <title>Genome sequencing and annotation of Brassica cretica.</title>
        <authorList>
            <person name="Studholme D.J."/>
            <person name="Sarris P.F."/>
        </authorList>
    </citation>
    <scope>NUCLEOTIDE SEQUENCE</scope>
    <source>
        <strain evidence="1">PFS-001/15</strain>
        <tissue evidence="1">Leaf</tissue>
    </source>
</reference>
<protein>
    <submittedName>
        <fullName evidence="1">Uncharacterized protein</fullName>
    </submittedName>
</protein>
<proteinExistence type="predicted"/>